<dbReference type="SUPFAM" id="SSF81383">
    <property type="entry name" value="F-box domain"/>
    <property type="match status" value="1"/>
</dbReference>
<comment type="caution">
    <text evidence="2">The sequence shown here is derived from an EMBL/GenBank/DDBJ whole genome shotgun (WGS) entry which is preliminary data.</text>
</comment>
<sequence length="347" mass="41204">MNSLPPEVQLDILKCVNFDQLLSVRQTNRYFNNFIDGYENELARLKFNKLNIIIDSNINQSNIYEVIPLESVISEFILNDQLKEKWQEAIAKSIPLYLQDYEERNLFAVKLDKIYFDLKKKKLRHYILKLPNFPKNIKEMSIVRCWLERLFNCFFEYTDFKNLFNPEMINLLFDNDKSIPLRFIIQKPSLNVGSLSYGLDNALKFVLNHLSISESLIIDFNENNILEQQIDILFNILTKEGNKLSQFCLKSYRCFEMSRLYELIFEHITSKDCSKLVPVIMLEYISELNFEVNKEAENVEIKQFNGVKYTKYQITNKHDPNLKFSFCNAEFKEGNTDFTFKIRIVKI</sequence>
<dbReference type="InterPro" id="IPR001810">
    <property type="entry name" value="F-box_dom"/>
</dbReference>
<evidence type="ECO:0000313" key="3">
    <source>
        <dbReference type="Proteomes" id="UP000580250"/>
    </source>
</evidence>
<evidence type="ECO:0000259" key="1">
    <source>
        <dbReference type="PROSITE" id="PS50181"/>
    </source>
</evidence>
<proteinExistence type="predicted"/>
<reference evidence="2 3" key="1">
    <citation type="submission" date="2020-08" db="EMBL/GenBank/DDBJ databases">
        <authorList>
            <person name="Koutsovoulos G."/>
            <person name="Danchin GJ E."/>
        </authorList>
    </citation>
    <scope>NUCLEOTIDE SEQUENCE [LARGE SCALE GENOMIC DNA]</scope>
</reference>
<dbReference type="Pfam" id="PF12937">
    <property type="entry name" value="F-box-like"/>
    <property type="match status" value="1"/>
</dbReference>
<protein>
    <recommendedName>
        <fullName evidence="1">F-box domain-containing protein</fullName>
    </recommendedName>
</protein>
<dbReference type="AlphaFoldDB" id="A0A6V7V330"/>
<gene>
    <name evidence="2" type="ORF">MENT_LOCUS20726</name>
</gene>
<accession>A0A6V7V330</accession>
<dbReference type="SMART" id="SM00256">
    <property type="entry name" value="FBOX"/>
    <property type="match status" value="1"/>
</dbReference>
<dbReference type="InterPro" id="IPR036047">
    <property type="entry name" value="F-box-like_dom_sf"/>
</dbReference>
<name>A0A6V7V330_MELEN</name>
<feature type="domain" description="F-box" evidence="1">
    <location>
        <begin position="1"/>
        <end position="45"/>
    </location>
</feature>
<dbReference type="PROSITE" id="PS50181">
    <property type="entry name" value="FBOX"/>
    <property type="match status" value="1"/>
</dbReference>
<organism evidence="2 3">
    <name type="scientific">Meloidogyne enterolobii</name>
    <name type="common">Root-knot nematode worm</name>
    <name type="synonym">Meloidogyne mayaguensis</name>
    <dbReference type="NCBI Taxonomy" id="390850"/>
    <lineage>
        <taxon>Eukaryota</taxon>
        <taxon>Metazoa</taxon>
        <taxon>Ecdysozoa</taxon>
        <taxon>Nematoda</taxon>
        <taxon>Chromadorea</taxon>
        <taxon>Rhabditida</taxon>
        <taxon>Tylenchina</taxon>
        <taxon>Tylenchomorpha</taxon>
        <taxon>Tylenchoidea</taxon>
        <taxon>Meloidogynidae</taxon>
        <taxon>Meloidogyninae</taxon>
        <taxon>Meloidogyne</taxon>
    </lineage>
</organism>
<dbReference type="EMBL" id="CAJEWN010000152">
    <property type="protein sequence ID" value="CAD2169392.1"/>
    <property type="molecule type" value="Genomic_DNA"/>
</dbReference>
<dbReference type="Proteomes" id="UP000580250">
    <property type="component" value="Unassembled WGS sequence"/>
</dbReference>
<evidence type="ECO:0000313" key="2">
    <source>
        <dbReference type="EMBL" id="CAD2169392.1"/>
    </source>
</evidence>